<reference evidence="1" key="1">
    <citation type="submission" date="2022-01" db="EMBL/GenBank/DDBJ databases">
        <title>Paenibacillus spongiae sp. nov., isolated from marine sponge.</title>
        <authorList>
            <person name="Li Z."/>
            <person name="Zhang M."/>
        </authorList>
    </citation>
    <scope>NUCLEOTIDE SEQUENCE</scope>
    <source>
        <strain evidence="1">PHS-Z3</strain>
    </source>
</reference>
<keyword evidence="1" id="KW-0378">Hydrolase</keyword>
<proteinExistence type="predicted"/>
<dbReference type="Proteomes" id="UP001057877">
    <property type="component" value="Chromosome"/>
</dbReference>
<dbReference type="EMBL" id="CP091430">
    <property type="protein sequence ID" value="UVI31965.1"/>
    <property type="molecule type" value="Genomic_DNA"/>
</dbReference>
<evidence type="ECO:0000313" key="1">
    <source>
        <dbReference type="EMBL" id="UVI31965.1"/>
    </source>
</evidence>
<dbReference type="CDD" id="cd00085">
    <property type="entry name" value="HNHc"/>
    <property type="match status" value="1"/>
</dbReference>
<keyword evidence="1" id="KW-0540">Nuclease</keyword>
<protein>
    <submittedName>
        <fullName evidence="1">HNH endonuclease</fullName>
    </submittedName>
</protein>
<keyword evidence="1" id="KW-0255">Endonuclease</keyword>
<sequence length="202" mass="22373">MIETFAALKEVAKEGLSGQGSAVPEFAKGLKAESVTSYDLADKPLLGKVTEVSDLSELAKEYGQELRDLSPYPETLQDLDITEWKKVSPDEVADNRMEFRNVKDTLIQQWEERTGNEWPTYDEDIYSGNGIKIRSAGDLYDAHHIRPLEFGGGNTSDNITPLHAEDHYDRQGIHAPGGVFARIGEALNDWNGGAGYDIERAS</sequence>
<gene>
    <name evidence="1" type="ORF">L1F29_09175</name>
</gene>
<name>A0ABY5SHL2_9BACL</name>
<dbReference type="GO" id="GO:0004519">
    <property type="term" value="F:endonuclease activity"/>
    <property type="evidence" value="ECO:0007669"/>
    <property type="project" value="UniProtKB-KW"/>
</dbReference>
<organism evidence="1 2">
    <name type="scientific">Paenibacillus spongiae</name>
    <dbReference type="NCBI Taxonomy" id="2909671"/>
    <lineage>
        <taxon>Bacteria</taxon>
        <taxon>Bacillati</taxon>
        <taxon>Bacillota</taxon>
        <taxon>Bacilli</taxon>
        <taxon>Bacillales</taxon>
        <taxon>Paenibacillaceae</taxon>
        <taxon>Paenibacillus</taxon>
    </lineage>
</organism>
<dbReference type="RefSeq" id="WP_258388025.1">
    <property type="nucleotide sequence ID" value="NZ_CP091430.1"/>
</dbReference>
<dbReference type="InterPro" id="IPR003615">
    <property type="entry name" value="HNH_nuc"/>
</dbReference>
<evidence type="ECO:0000313" key="2">
    <source>
        <dbReference type="Proteomes" id="UP001057877"/>
    </source>
</evidence>
<accession>A0ABY5SHL2</accession>
<keyword evidence="2" id="KW-1185">Reference proteome</keyword>